<dbReference type="Pfam" id="PF16015">
    <property type="entry name" value="Promethin"/>
    <property type="match status" value="1"/>
</dbReference>
<dbReference type="OrthoDB" id="3159957at2759"/>
<protein>
    <submittedName>
        <fullName evidence="3">Uncharacterized protein</fullName>
    </submittedName>
</protein>
<evidence type="ECO:0000256" key="1">
    <source>
        <dbReference type="SAM" id="MobiDB-lite"/>
    </source>
</evidence>
<dbReference type="AlphaFoldDB" id="A0A5M3ML96"/>
<gene>
    <name evidence="3" type="ORF">CONPUDRAFT_138017</name>
</gene>
<feature type="transmembrane region" description="Helical" evidence="2">
    <location>
        <begin position="115"/>
        <end position="133"/>
    </location>
</feature>
<keyword evidence="2" id="KW-0812">Transmembrane</keyword>
<feature type="compositionally biased region" description="Basic and acidic residues" evidence="1">
    <location>
        <begin position="191"/>
        <end position="203"/>
    </location>
</feature>
<evidence type="ECO:0000256" key="2">
    <source>
        <dbReference type="SAM" id="Phobius"/>
    </source>
</evidence>
<reference evidence="4" key="1">
    <citation type="journal article" date="2012" name="Science">
        <title>The Paleozoic origin of enzymatic lignin decomposition reconstructed from 31 fungal genomes.</title>
        <authorList>
            <person name="Floudas D."/>
            <person name="Binder M."/>
            <person name="Riley R."/>
            <person name="Barry K."/>
            <person name="Blanchette R.A."/>
            <person name="Henrissat B."/>
            <person name="Martinez A.T."/>
            <person name="Otillar R."/>
            <person name="Spatafora J.W."/>
            <person name="Yadav J.S."/>
            <person name="Aerts A."/>
            <person name="Benoit I."/>
            <person name="Boyd A."/>
            <person name="Carlson A."/>
            <person name="Copeland A."/>
            <person name="Coutinho P.M."/>
            <person name="de Vries R.P."/>
            <person name="Ferreira P."/>
            <person name="Findley K."/>
            <person name="Foster B."/>
            <person name="Gaskell J."/>
            <person name="Glotzer D."/>
            <person name="Gorecki P."/>
            <person name="Heitman J."/>
            <person name="Hesse C."/>
            <person name="Hori C."/>
            <person name="Igarashi K."/>
            <person name="Jurgens J.A."/>
            <person name="Kallen N."/>
            <person name="Kersten P."/>
            <person name="Kohler A."/>
            <person name="Kuees U."/>
            <person name="Kumar T.K.A."/>
            <person name="Kuo A."/>
            <person name="LaButti K."/>
            <person name="Larrondo L.F."/>
            <person name="Lindquist E."/>
            <person name="Ling A."/>
            <person name="Lombard V."/>
            <person name="Lucas S."/>
            <person name="Lundell T."/>
            <person name="Martin R."/>
            <person name="McLaughlin D.J."/>
            <person name="Morgenstern I."/>
            <person name="Morin E."/>
            <person name="Murat C."/>
            <person name="Nagy L.G."/>
            <person name="Nolan M."/>
            <person name="Ohm R.A."/>
            <person name="Patyshakuliyeva A."/>
            <person name="Rokas A."/>
            <person name="Ruiz-Duenas F.J."/>
            <person name="Sabat G."/>
            <person name="Salamov A."/>
            <person name="Samejima M."/>
            <person name="Schmutz J."/>
            <person name="Slot J.C."/>
            <person name="St John F."/>
            <person name="Stenlid J."/>
            <person name="Sun H."/>
            <person name="Sun S."/>
            <person name="Syed K."/>
            <person name="Tsang A."/>
            <person name="Wiebenga A."/>
            <person name="Young D."/>
            <person name="Pisabarro A."/>
            <person name="Eastwood D.C."/>
            <person name="Martin F."/>
            <person name="Cullen D."/>
            <person name="Grigoriev I.V."/>
            <person name="Hibbett D.S."/>
        </authorList>
    </citation>
    <scope>NUCLEOTIDE SEQUENCE [LARGE SCALE GENOMIC DNA]</scope>
    <source>
        <strain evidence="4">RWD-64-598 SS2</strain>
    </source>
</reference>
<dbReference type="GeneID" id="19201120"/>
<keyword evidence="2" id="KW-0472">Membrane</keyword>
<organism evidence="3 4">
    <name type="scientific">Coniophora puteana (strain RWD-64-598)</name>
    <name type="common">Brown rot fungus</name>
    <dbReference type="NCBI Taxonomy" id="741705"/>
    <lineage>
        <taxon>Eukaryota</taxon>
        <taxon>Fungi</taxon>
        <taxon>Dikarya</taxon>
        <taxon>Basidiomycota</taxon>
        <taxon>Agaricomycotina</taxon>
        <taxon>Agaricomycetes</taxon>
        <taxon>Agaricomycetidae</taxon>
        <taxon>Boletales</taxon>
        <taxon>Coniophorineae</taxon>
        <taxon>Coniophoraceae</taxon>
        <taxon>Coniophora</taxon>
    </lineage>
</organism>
<dbReference type="RefSeq" id="XP_007770141.1">
    <property type="nucleotide sequence ID" value="XM_007771951.1"/>
</dbReference>
<feature type="transmembrane region" description="Helical" evidence="2">
    <location>
        <begin position="53"/>
        <end position="75"/>
    </location>
</feature>
<name>A0A5M3ML96_CONPW</name>
<keyword evidence="2" id="KW-1133">Transmembrane helix</keyword>
<dbReference type="OMA" id="VYFRERP"/>
<sequence length="203" mass="22366">MADERSPHPAEERLASYFDKSAEIVRGYAGRFEDSYEHVKPAMDVWNESYRKYPVITLFVTLFGSLSLLPVLSFLGITVFTIATLAFVAVCSVGAASIASVFLFAFVLLSLLSGLFLFSILATIFGVVGYLTFRLATLIRADGRAGVLEWAEETKGHIARGRQLRAREASPAKDQNQAEDSEGSEMSHVVVKHDPDADEKRID</sequence>
<dbReference type="EMBL" id="JH711580">
    <property type="protein sequence ID" value="EIW79797.1"/>
    <property type="molecule type" value="Genomic_DNA"/>
</dbReference>
<evidence type="ECO:0000313" key="3">
    <source>
        <dbReference type="EMBL" id="EIW79797.1"/>
    </source>
</evidence>
<proteinExistence type="predicted"/>
<feature type="transmembrane region" description="Helical" evidence="2">
    <location>
        <begin position="82"/>
        <end position="109"/>
    </location>
</feature>
<keyword evidence="4" id="KW-1185">Reference proteome</keyword>
<dbReference type="KEGG" id="cput:CONPUDRAFT_138017"/>
<accession>A0A5M3ML96</accession>
<evidence type="ECO:0000313" key="4">
    <source>
        <dbReference type="Proteomes" id="UP000053558"/>
    </source>
</evidence>
<comment type="caution">
    <text evidence="3">The sequence shown here is derived from an EMBL/GenBank/DDBJ whole genome shotgun (WGS) entry which is preliminary data.</text>
</comment>
<feature type="region of interest" description="Disordered" evidence="1">
    <location>
        <begin position="162"/>
        <end position="203"/>
    </location>
</feature>
<dbReference type="Proteomes" id="UP000053558">
    <property type="component" value="Unassembled WGS sequence"/>
</dbReference>